<comment type="caution">
    <text evidence="2">The sequence shown here is derived from an EMBL/GenBank/DDBJ whole genome shotgun (WGS) entry which is preliminary data.</text>
</comment>
<feature type="region of interest" description="Disordered" evidence="1">
    <location>
        <begin position="200"/>
        <end position="271"/>
    </location>
</feature>
<name>A0A699HQ12_TANCI</name>
<evidence type="ECO:0000256" key="1">
    <source>
        <dbReference type="SAM" id="MobiDB-lite"/>
    </source>
</evidence>
<feature type="compositionally biased region" description="Acidic residues" evidence="1">
    <location>
        <begin position="70"/>
        <end position="85"/>
    </location>
</feature>
<feature type="compositionally biased region" description="Basic and acidic residues" evidence="1">
    <location>
        <begin position="204"/>
        <end position="224"/>
    </location>
</feature>
<feature type="region of interest" description="Disordered" evidence="1">
    <location>
        <begin position="114"/>
        <end position="140"/>
    </location>
</feature>
<protein>
    <submittedName>
        <fullName evidence="2">Uncharacterized protein</fullName>
    </submittedName>
</protein>
<reference evidence="2" key="1">
    <citation type="journal article" date="2019" name="Sci. Rep.">
        <title>Draft genome of Tanacetum cinerariifolium, the natural source of mosquito coil.</title>
        <authorList>
            <person name="Yamashiro T."/>
            <person name="Shiraishi A."/>
            <person name="Satake H."/>
            <person name="Nakayama K."/>
        </authorList>
    </citation>
    <scope>NUCLEOTIDE SEQUENCE</scope>
</reference>
<accession>A0A699HQ12</accession>
<dbReference type="AlphaFoldDB" id="A0A699HQ12"/>
<dbReference type="EMBL" id="BKCJ010174169">
    <property type="protein sequence ID" value="GEY38575.1"/>
    <property type="molecule type" value="Genomic_DNA"/>
</dbReference>
<organism evidence="2">
    <name type="scientific">Tanacetum cinerariifolium</name>
    <name type="common">Dalmatian daisy</name>
    <name type="synonym">Chrysanthemum cinerariifolium</name>
    <dbReference type="NCBI Taxonomy" id="118510"/>
    <lineage>
        <taxon>Eukaryota</taxon>
        <taxon>Viridiplantae</taxon>
        <taxon>Streptophyta</taxon>
        <taxon>Embryophyta</taxon>
        <taxon>Tracheophyta</taxon>
        <taxon>Spermatophyta</taxon>
        <taxon>Magnoliopsida</taxon>
        <taxon>eudicotyledons</taxon>
        <taxon>Gunneridae</taxon>
        <taxon>Pentapetalae</taxon>
        <taxon>asterids</taxon>
        <taxon>campanulids</taxon>
        <taxon>Asterales</taxon>
        <taxon>Asteraceae</taxon>
        <taxon>Asteroideae</taxon>
        <taxon>Anthemideae</taxon>
        <taxon>Anthemidinae</taxon>
        <taxon>Tanacetum</taxon>
    </lineage>
</organism>
<feature type="compositionally biased region" description="Basic and acidic residues" evidence="1">
    <location>
        <begin position="30"/>
        <end position="40"/>
    </location>
</feature>
<feature type="region of interest" description="Disordered" evidence="1">
    <location>
        <begin position="1"/>
        <end position="43"/>
    </location>
</feature>
<evidence type="ECO:0000313" key="2">
    <source>
        <dbReference type="EMBL" id="GEY38575.1"/>
    </source>
</evidence>
<gene>
    <name evidence="2" type="ORF">Tci_410549</name>
</gene>
<feature type="non-terminal residue" evidence="2">
    <location>
        <position position="1"/>
    </location>
</feature>
<proteinExistence type="predicted"/>
<sequence>ASIALEVLNESTGKSAVSGEGVGTSLEVPDETKDKSKAQDELEDWVSIDDETFLFDDKEGNLEDIPWVYTDEDESNDDDEEDDESIDIKSTDDEKTDTDVEDLVKGVAEMNIAEEAEEEKAEKLKNKRLMKNSSQTHTEDLNLKVSRDDVSKFIKVKQERVAQEKIPKYSTTPYDQVAEDEHTKKEILFQMMMACKSHKKHPTHKDIWHDDKDQDPPARSDQVMKKRRTRKDAKPLNKSSKSKKSAKVQMDVEEPNLDNTANDADEPQADAIPKIPKKDCVKIEKKFSYGYLEEIILRRADQKLYKIKEGDFLDFRLNDTKDMFFLIAQNKLFNLEGDVIVDFVTALKMFTQRIIIQNQVKTFS</sequence>
<feature type="region of interest" description="Disordered" evidence="1">
    <location>
        <begin position="64"/>
        <end position="98"/>
    </location>
</feature>